<sequence>MNMFTKFQIADPQFRKIFGLTFGSGIGVVLNVKVESKLIKQKAKLYARISGEILYEDTAQRYHDLLQRFRNVANFAINSHKKYDLTSQKLSTWSVCKSSSLDPLLDPLDEVICMIKGVIHSRHVSFYEDWLQNPRDLLSMAFQ</sequence>
<gene>
    <name evidence="1" type="ORF">PTRG_08009</name>
</gene>
<proteinExistence type="predicted"/>
<evidence type="ECO:0000313" key="1">
    <source>
        <dbReference type="EMBL" id="EDU50928.1"/>
    </source>
</evidence>
<protein>
    <submittedName>
        <fullName evidence="1">Uncharacterized protein</fullName>
    </submittedName>
</protein>
<dbReference type="Proteomes" id="UP000001471">
    <property type="component" value="Unassembled WGS sequence"/>
</dbReference>
<reference evidence="2" key="1">
    <citation type="journal article" date="2013" name="G3 (Bethesda)">
        <title>Comparative genomics of a plant-pathogenic fungus, Pyrenophora tritici-repentis, reveals transduplication and the impact of repeat elements on pathogenicity and population divergence.</title>
        <authorList>
            <person name="Manning V.A."/>
            <person name="Pandelova I."/>
            <person name="Dhillon B."/>
            <person name="Wilhelm L.J."/>
            <person name="Goodwin S.B."/>
            <person name="Berlin A.M."/>
            <person name="Figueroa M."/>
            <person name="Freitag M."/>
            <person name="Hane J.K."/>
            <person name="Henrissat B."/>
            <person name="Holman W.H."/>
            <person name="Kodira C.D."/>
            <person name="Martin J."/>
            <person name="Oliver R.P."/>
            <person name="Robbertse B."/>
            <person name="Schackwitz W."/>
            <person name="Schwartz D.C."/>
            <person name="Spatafora J.W."/>
            <person name="Turgeon B.G."/>
            <person name="Yandava C."/>
            <person name="Young S."/>
            <person name="Zhou S."/>
            <person name="Zeng Q."/>
            <person name="Grigoriev I.V."/>
            <person name="Ma L.-J."/>
            <person name="Ciuffetti L.M."/>
        </authorList>
    </citation>
    <scope>NUCLEOTIDE SEQUENCE [LARGE SCALE GENOMIC DNA]</scope>
    <source>
        <strain evidence="2">Pt-1C-BFP</strain>
    </source>
</reference>
<dbReference type="InParanoid" id="B2WDF0"/>
<evidence type="ECO:0000313" key="2">
    <source>
        <dbReference type="Proteomes" id="UP000001471"/>
    </source>
</evidence>
<name>B2WDF0_PYRTR</name>
<accession>B2WDF0</accession>
<dbReference type="HOGENOM" id="CLU_1807212_0_0_1"/>
<dbReference type="AlphaFoldDB" id="B2WDF0"/>
<dbReference type="EMBL" id="DS231622">
    <property type="protein sequence ID" value="EDU50928.1"/>
    <property type="molecule type" value="Genomic_DNA"/>
</dbReference>
<organism evidence="1 2">
    <name type="scientific">Pyrenophora tritici-repentis (strain Pt-1C-BFP)</name>
    <name type="common">Wheat tan spot fungus</name>
    <name type="synonym">Drechslera tritici-repentis</name>
    <dbReference type="NCBI Taxonomy" id="426418"/>
    <lineage>
        <taxon>Eukaryota</taxon>
        <taxon>Fungi</taxon>
        <taxon>Dikarya</taxon>
        <taxon>Ascomycota</taxon>
        <taxon>Pezizomycotina</taxon>
        <taxon>Dothideomycetes</taxon>
        <taxon>Pleosporomycetidae</taxon>
        <taxon>Pleosporales</taxon>
        <taxon>Pleosporineae</taxon>
        <taxon>Pleosporaceae</taxon>
        <taxon>Pyrenophora</taxon>
    </lineage>
</organism>